<organism evidence="1 2">
    <name type="scientific">Mycobacterium lacus</name>
    <dbReference type="NCBI Taxonomy" id="169765"/>
    <lineage>
        <taxon>Bacteria</taxon>
        <taxon>Bacillati</taxon>
        <taxon>Actinomycetota</taxon>
        <taxon>Actinomycetes</taxon>
        <taxon>Mycobacteriales</taxon>
        <taxon>Mycobacteriaceae</taxon>
        <taxon>Mycobacterium</taxon>
    </lineage>
</organism>
<dbReference type="KEGG" id="mlj:MLAC_09240"/>
<gene>
    <name evidence="1" type="ORF">MLAC_09240</name>
</gene>
<dbReference type="AlphaFoldDB" id="A0A7I7NGE6"/>
<proteinExistence type="predicted"/>
<dbReference type="Proteomes" id="UP000466396">
    <property type="component" value="Chromosome"/>
</dbReference>
<reference evidence="1 2" key="1">
    <citation type="journal article" date="2019" name="Emerg. Microbes Infect.">
        <title>Comprehensive subspecies identification of 175 nontuberculous mycobacteria species based on 7547 genomic profiles.</title>
        <authorList>
            <person name="Matsumoto Y."/>
            <person name="Kinjo T."/>
            <person name="Motooka D."/>
            <person name="Nabeya D."/>
            <person name="Jung N."/>
            <person name="Uechi K."/>
            <person name="Horii T."/>
            <person name="Iida T."/>
            <person name="Fujita J."/>
            <person name="Nakamura S."/>
        </authorList>
    </citation>
    <scope>NUCLEOTIDE SEQUENCE [LARGE SCALE GENOMIC DNA]</scope>
    <source>
        <strain evidence="1 2">JCM 15657</strain>
    </source>
</reference>
<name>A0A7I7NGE6_9MYCO</name>
<keyword evidence="2" id="KW-1185">Reference proteome</keyword>
<protein>
    <submittedName>
        <fullName evidence="1">Uncharacterized protein</fullName>
    </submittedName>
</protein>
<evidence type="ECO:0000313" key="1">
    <source>
        <dbReference type="EMBL" id="BBX95630.1"/>
    </source>
</evidence>
<sequence>MPTLALGGFGGQPELVWYRDVHGAPRPIALACSTVYVVEDIVDNEIGTGLVIVTNELDPARLWMVGPAIATENEGMVAGADKYGIA</sequence>
<dbReference type="EMBL" id="AP022581">
    <property type="protein sequence ID" value="BBX95630.1"/>
    <property type="molecule type" value="Genomic_DNA"/>
</dbReference>
<evidence type="ECO:0000313" key="2">
    <source>
        <dbReference type="Proteomes" id="UP000466396"/>
    </source>
</evidence>
<accession>A0A7I7NGE6</accession>